<sequence length="84" mass="9432">MLFYETRCEPDIDALWRVIKSTDGMKSEINHTVESVYNRLLNPKVRNLPPRDPTRVPPGFAAFVKSEPPCDGADDDLDVLPGFG</sequence>
<dbReference type="AlphaFoldDB" id="A0A835IX57"/>
<evidence type="ECO:0000313" key="1">
    <source>
        <dbReference type="EMBL" id="KAF9624963.1"/>
    </source>
</evidence>
<proteinExistence type="predicted"/>
<gene>
    <name evidence="1" type="ORF">IFM89_016595</name>
</gene>
<dbReference type="EMBL" id="JADFTS010000001">
    <property type="protein sequence ID" value="KAF9624963.1"/>
    <property type="molecule type" value="Genomic_DNA"/>
</dbReference>
<protein>
    <submittedName>
        <fullName evidence="1">Uncharacterized protein</fullName>
    </submittedName>
</protein>
<accession>A0A835IX57</accession>
<reference evidence="1 2" key="1">
    <citation type="submission" date="2020-10" db="EMBL/GenBank/DDBJ databases">
        <title>The Coptis chinensis genome and diversification of protoberbering-type alkaloids.</title>
        <authorList>
            <person name="Wang B."/>
            <person name="Shu S."/>
            <person name="Song C."/>
            <person name="Liu Y."/>
        </authorList>
    </citation>
    <scope>NUCLEOTIDE SEQUENCE [LARGE SCALE GENOMIC DNA]</scope>
    <source>
        <strain evidence="1">HL-2020</strain>
        <tissue evidence="1">Leaf</tissue>
    </source>
</reference>
<evidence type="ECO:0000313" key="2">
    <source>
        <dbReference type="Proteomes" id="UP000631114"/>
    </source>
</evidence>
<comment type="caution">
    <text evidence="1">The sequence shown here is derived from an EMBL/GenBank/DDBJ whole genome shotgun (WGS) entry which is preliminary data.</text>
</comment>
<organism evidence="1 2">
    <name type="scientific">Coptis chinensis</name>
    <dbReference type="NCBI Taxonomy" id="261450"/>
    <lineage>
        <taxon>Eukaryota</taxon>
        <taxon>Viridiplantae</taxon>
        <taxon>Streptophyta</taxon>
        <taxon>Embryophyta</taxon>
        <taxon>Tracheophyta</taxon>
        <taxon>Spermatophyta</taxon>
        <taxon>Magnoliopsida</taxon>
        <taxon>Ranunculales</taxon>
        <taxon>Ranunculaceae</taxon>
        <taxon>Coptidoideae</taxon>
        <taxon>Coptis</taxon>
    </lineage>
</organism>
<name>A0A835IX57_9MAGN</name>
<keyword evidence="2" id="KW-1185">Reference proteome</keyword>
<dbReference type="Proteomes" id="UP000631114">
    <property type="component" value="Unassembled WGS sequence"/>
</dbReference>
<dbReference type="OrthoDB" id="784699at2759"/>